<evidence type="ECO:0000313" key="22">
    <source>
        <dbReference type="Ensembl" id="ENSPLOP00000001684.1"/>
    </source>
</evidence>
<evidence type="ECO:0000256" key="18">
    <source>
        <dbReference type="RuleBase" id="RU003882"/>
    </source>
</evidence>
<dbReference type="GO" id="GO:0070885">
    <property type="term" value="P:negative regulation of calcineurin-NFAT signaling cascade"/>
    <property type="evidence" value="ECO:0007669"/>
    <property type="project" value="Ensembl"/>
</dbReference>
<dbReference type="Ensembl" id="ENSPLOT00000001832.1">
    <property type="protein sequence ID" value="ENSPLOP00000001684.1"/>
    <property type="gene ID" value="ENSPLOG00000001229.1"/>
</dbReference>
<keyword evidence="8 20" id="KW-0732">Signal</keyword>
<dbReference type="GO" id="GO:0005783">
    <property type="term" value="C:endoplasmic reticulum"/>
    <property type="evidence" value="ECO:0007669"/>
    <property type="project" value="Ensembl"/>
</dbReference>
<dbReference type="GO" id="GO:0002020">
    <property type="term" value="F:protease binding"/>
    <property type="evidence" value="ECO:0007669"/>
    <property type="project" value="Ensembl"/>
</dbReference>
<dbReference type="GO" id="GO:0035556">
    <property type="term" value="P:intracellular signal transduction"/>
    <property type="evidence" value="ECO:0007669"/>
    <property type="project" value="Ensembl"/>
</dbReference>
<reference evidence="22" key="1">
    <citation type="journal article" date="2019" name="bioRxiv">
        <title>Long live the king: chromosome-level assembly of the lion (Panthera leo) using linked-read, Hi-C, and long read data.</title>
        <authorList>
            <person name="Armstrong E.E."/>
            <person name="Taylor R.W."/>
            <person name="Miller D.E."/>
            <person name="Kaelin C."/>
            <person name="Barsh G."/>
            <person name="Hadly E.A."/>
            <person name="Petrov D."/>
        </authorList>
    </citation>
    <scope>NUCLEOTIDE SEQUENCE [LARGE SCALE GENOMIC DNA]</scope>
</reference>
<dbReference type="GO" id="GO:1902430">
    <property type="term" value="P:negative regulation of amyloid-beta formation"/>
    <property type="evidence" value="ECO:0007669"/>
    <property type="project" value="Ensembl"/>
</dbReference>
<dbReference type="GO" id="GO:0031648">
    <property type="term" value="P:protein destabilization"/>
    <property type="evidence" value="ECO:0007669"/>
    <property type="project" value="Ensembl"/>
</dbReference>
<evidence type="ECO:0000256" key="16">
    <source>
        <dbReference type="ARBA" id="ARBA00023180"/>
    </source>
</evidence>
<keyword evidence="4 18" id="KW-1003">Cell membrane</keyword>
<accession>A0A8C8WCF3</accession>
<evidence type="ECO:0000256" key="1">
    <source>
        <dbReference type="ARBA" id="ARBA00004555"/>
    </source>
</evidence>
<dbReference type="GO" id="GO:1902951">
    <property type="term" value="P:negative regulation of dendritic spine maintenance"/>
    <property type="evidence" value="ECO:0007669"/>
    <property type="project" value="Ensembl"/>
</dbReference>
<dbReference type="GO" id="GO:0032703">
    <property type="term" value="P:negative regulation of interleukin-2 production"/>
    <property type="evidence" value="ECO:0007669"/>
    <property type="project" value="Ensembl"/>
</dbReference>
<dbReference type="InterPro" id="IPR025860">
    <property type="entry name" value="Prion_N"/>
</dbReference>
<dbReference type="FunFam" id="1.10.790.10:FF:000001">
    <property type="entry name" value="Major prion protein"/>
    <property type="match status" value="1"/>
</dbReference>
<evidence type="ECO:0000259" key="21">
    <source>
        <dbReference type="PROSITE" id="PS00291"/>
    </source>
</evidence>
<dbReference type="GO" id="GO:0043066">
    <property type="term" value="P:negative regulation of apoptotic process"/>
    <property type="evidence" value="ECO:0007669"/>
    <property type="project" value="Ensembl"/>
</dbReference>
<evidence type="ECO:0000256" key="11">
    <source>
        <dbReference type="ARBA" id="ARBA00023008"/>
    </source>
</evidence>
<dbReference type="Gene3D" id="1.10.790.10">
    <property type="entry name" value="Prion/Doppel protein, beta-ribbon domain"/>
    <property type="match status" value="1"/>
</dbReference>
<keyword evidence="23" id="KW-1185">Reference proteome</keyword>
<dbReference type="GO" id="GO:0098552">
    <property type="term" value="C:side of membrane"/>
    <property type="evidence" value="ECO:0007669"/>
    <property type="project" value="UniProtKB-KW"/>
</dbReference>
<evidence type="ECO:0000256" key="6">
    <source>
        <dbReference type="ARBA" id="ARBA00022678"/>
    </source>
</evidence>
<feature type="region of interest" description="Disordered" evidence="19">
    <location>
        <begin position="27"/>
        <end position="52"/>
    </location>
</feature>
<evidence type="ECO:0000256" key="10">
    <source>
        <dbReference type="ARBA" id="ARBA00022833"/>
    </source>
</evidence>
<reference evidence="22" key="2">
    <citation type="submission" date="2025-08" db="UniProtKB">
        <authorList>
            <consortium name="Ensembl"/>
        </authorList>
    </citation>
    <scope>IDENTIFICATION</scope>
</reference>
<dbReference type="GO" id="GO:0042802">
    <property type="term" value="F:identical protein binding"/>
    <property type="evidence" value="ECO:0007669"/>
    <property type="project" value="Ensembl"/>
</dbReference>
<keyword evidence="9" id="KW-0677">Repeat</keyword>
<evidence type="ECO:0000256" key="7">
    <source>
        <dbReference type="ARBA" id="ARBA00022723"/>
    </source>
</evidence>
<dbReference type="PANTHER" id="PTHR15506:SF3">
    <property type="entry name" value="MAJOR PRION PROTEIN"/>
    <property type="match status" value="1"/>
</dbReference>
<dbReference type="GO" id="GO:0071280">
    <property type="term" value="P:cellular response to copper ion"/>
    <property type="evidence" value="ECO:0007669"/>
    <property type="project" value="Ensembl"/>
</dbReference>
<sequence>MVKGHIGGWILVLFVATWSDVGLCKKRPKPGGGWNTGGSRYPGQGSPGGNRYPHLGNSPHAGGGWGLPHAGAGWGQPHAGGGWGQGGGTHSQWGKPSKPKTNMKHMAGAAAAGAVVGGLGGYMLGSAMNRPLIHFGNDYEDRYYRENMYRYPNQVYYRPVDQYSNQNNFVHDCVNITVRQHTVTTTTKGENFTETDMKIMERVVEQMCANTLGTDGPGKCRADPGCYLFEPRGIESFMGQC</sequence>
<evidence type="ECO:0000256" key="12">
    <source>
        <dbReference type="ARBA" id="ARBA00023034"/>
    </source>
</evidence>
<dbReference type="InterPro" id="IPR000817">
    <property type="entry name" value="Prion"/>
</dbReference>
<keyword evidence="7" id="KW-0479">Metal-binding</keyword>
<dbReference type="GO" id="GO:1903135">
    <property type="term" value="F:cupric ion binding"/>
    <property type="evidence" value="ECO:0007669"/>
    <property type="project" value="Ensembl"/>
</dbReference>
<dbReference type="InterPro" id="IPR022416">
    <property type="entry name" value="Prion/Doppel_prot_b-ribbon_dom"/>
</dbReference>
<evidence type="ECO:0000256" key="13">
    <source>
        <dbReference type="ARBA" id="ARBA00023087"/>
    </source>
</evidence>
<dbReference type="GO" id="GO:0006979">
    <property type="term" value="P:response to oxidative stress"/>
    <property type="evidence" value="ECO:0007669"/>
    <property type="project" value="Ensembl"/>
</dbReference>
<evidence type="ECO:0000256" key="15">
    <source>
        <dbReference type="ARBA" id="ARBA00023157"/>
    </source>
</evidence>
<dbReference type="GO" id="GO:0032700">
    <property type="term" value="P:negative regulation of interleukin-17 production"/>
    <property type="evidence" value="ECO:0007669"/>
    <property type="project" value="Ensembl"/>
</dbReference>
<keyword evidence="11" id="KW-0186">Copper</keyword>
<comment type="similarity">
    <text evidence="3 18">Belongs to the prion family.</text>
</comment>
<dbReference type="Pfam" id="PF11587">
    <property type="entry name" value="Prion_bPrPp"/>
    <property type="match status" value="1"/>
</dbReference>
<dbReference type="GO" id="GO:1903078">
    <property type="term" value="P:positive regulation of protein localization to plasma membrane"/>
    <property type="evidence" value="ECO:0007669"/>
    <property type="project" value="Ensembl"/>
</dbReference>
<dbReference type="GO" id="GO:0032689">
    <property type="term" value="P:negative regulation of type II interferon production"/>
    <property type="evidence" value="ECO:0007669"/>
    <property type="project" value="Ensembl"/>
</dbReference>
<dbReference type="GeneTree" id="ENSGT00510000049083"/>
<keyword evidence="13" id="KW-0034">Amyloid</keyword>
<keyword evidence="10" id="KW-0862">Zinc</keyword>
<dbReference type="OMA" id="QMCTTQY"/>
<dbReference type="GO" id="GO:1900451">
    <property type="term" value="P:positive regulation of glutamate receptor signaling pathway"/>
    <property type="evidence" value="ECO:0007669"/>
    <property type="project" value="Ensembl"/>
</dbReference>
<dbReference type="GO" id="GO:1904646">
    <property type="term" value="P:cellular response to amyloid-beta"/>
    <property type="evidence" value="ECO:0007669"/>
    <property type="project" value="Ensembl"/>
</dbReference>
<evidence type="ECO:0000256" key="3">
    <source>
        <dbReference type="ARBA" id="ARBA00009910"/>
    </source>
</evidence>
<dbReference type="PRINTS" id="PR00341">
    <property type="entry name" value="PRION"/>
</dbReference>
<dbReference type="GO" id="GO:0031965">
    <property type="term" value="C:nuclear membrane"/>
    <property type="evidence" value="ECO:0007669"/>
    <property type="project" value="Ensembl"/>
</dbReference>
<dbReference type="GO" id="GO:0016234">
    <property type="term" value="C:inclusion body"/>
    <property type="evidence" value="ECO:0007669"/>
    <property type="project" value="Ensembl"/>
</dbReference>
<dbReference type="PROSITE" id="PS00291">
    <property type="entry name" value="PRION_1"/>
    <property type="match status" value="1"/>
</dbReference>
<protein>
    <recommendedName>
        <fullName evidence="18">Major prion protein</fullName>
    </recommendedName>
</protein>
<dbReference type="GO" id="GO:0071466">
    <property type="term" value="P:cellular response to xenobiotic stimulus"/>
    <property type="evidence" value="ECO:0007669"/>
    <property type="project" value="Ensembl"/>
</dbReference>
<dbReference type="GO" id="GO:0030425">
    <property type="term" value="C:dendrite"/>
    <property type="evidence" value="ECO:0007669"/>
    <property type="project" value="Ensembl"/>
</dbReference>
<feature type="signal peptide" evidence="20">
    <location>
        <begin position="1"/>
        <end position="19"/>
    </location>
</feature>
<keyword evidence="12" id="KW-0333">Golgi apparatus</keyword>
<dbReference type="GO" id="GO:0019828">
    <property type="term" value="F:aspartic-type endopeptidase inhibitor activity"/>
    <property type="evidence" value="ECO:0007669"/>
    <property type="project" value="Ensembl"/>
</dbReference>
<dbReference type="GO" id="GO:0043195">
    <property type="term" value="C:terminal bouton"/>
    <property type="evidence" value="ECO:0007669"/>
    <property type="project" value="Ensembl"/>
</dbReference>
<organism evidence="22 23">
    <name type="scientific">Panthera leo</name>
    <name type="common">Lion</name>
    <dbReference type="NCBI Taxonomy" id="9689"/>
    <lineage>
        <taxon>Eukaryota</taxon>
        <taxon>Metazoa</taxon>
        <taxon>Chordata</taxon>
        <taxon>Craniata</taxon>
        <taxon>Vertebrata</taxon>
        <taxon>Euteleostomi</taxon>
        <taxon>Mammalia</taxon>
        <taxon>Eutheria</taxon>
        <taxon>Laurasiatheria</taxon>
        <taxon>Carnivora</taxon>
        <taxon>Feliformia</taxon>
        <taxon>Felidae</taxon>
        <taxon>Pantherinae</taxon>
        <taxon>Panthera</taxon>
    </lineage>
</organism>
<evidence type="ECO:0000256" key="2">
    <source>
        <dbReference type="ARBA" id="ARBA00004609"/>
    </source>
</evidence>
<evidence type="ECO:0000256" key="17">
    <source>
        <dbReference type="ARBA" id="ARBA00023288"/>
    </source>
</evidence>
<dbReference type="GO" id="GO:0140677">
    <property type="term" value="F:molecular function activator activity"/>
    <property type="evidence" value="ECO:0007669"/>
    <property type="project" value="Ensembl"/>
</dbReference>
<evidence type="ECO:0000256" key="20">
    <source>
        <dbReference type="SAM" id="SignalP"/>
    </source>
</evidence>
<evidence type="ECO:0000256" key="19">
    <source>
        <dbReference type="SAM" id="MobiDB-lite"/>
    </source>
</evidence>
<proteinExistence type="inferred from homology"/>
<dbReference type="GO" id="GO:1901379">
    <property type="term" value="P:regulation of potassium ion transmembrane transport"/>
    <property type="evidence" value="ECO:0007669"/>
    <property type="project" value="Ensembl"/>
</dbReference>
<dbReference type="GO" id="GO:0050860">
    <property type="term" value="P:negative regulation of T cell receptor signaling pathway"/>
    <property type="evidence" value="ECO:0007669"/>
    <property type="project" value="Ensembl"/>
</dbReference>
<dbReference type="GO" id="GO:0007611">
    <property type="term" value="P:learning or memory"/>
    <property type="evidence" value="ECO:0007669"/>
    <property type="project" value="Ensembl"/>
</dbReference>
<dbReference type="AlphaFoldDB" id="A0A8C8WCF3"/>
<dbReference type="SUPFAM" id="SSF54098">
    <property type="entry name" value="Prion-like"/>
    <property type="match status" value="1"/>
</dbReference>
<evidence type="ECO:0000256" key="9">
    <source>
        <dbReference type="ARBA" id="ARBA00022737"/>
    </source>
</evidence>
<dbReference type="GO" id="GO:0038023">
    <property type="term" value="F:signaling receptor activity"/>
    <property type="evidence" value="ECO:0007669"/>
    <property type="project" value="Ensembl"/>
</dbReference>
<dbReference type="GO" id="GO:1903136">
    <property type="term" value="F:cuprous ion binding"/>
    <property type="evidence" value="ECO:0007669"/>
    <property type="project" value="Ensembl"/>
</dbReference>
<dbReference type="GO" id="GO:0005539">
    <property type="term" value="F:glycosaminoglycan binding"/>
    <property type="evidence" value="ECO:0007669"/>
    <property type="project" value="Ensembl"/>
</dbReference>
<dbReference type="Proteomes" id="UP000694399">
    <property type="component" value="Chromosome B1"/>
</dbReference>
<dbReference type="InterPro" id="IPR036924">
    <property type="entry name" value="Prion/Doppel_b-ribbon_dom_sf"/>
</dbReference>
<keyword evidence="5" id="KW-0336">GPI-anchor</keyword>
<evidence type="ECO:0000256" key="14">
    <source>
        <dbReference type="ARBA" id="ARBA00023136"/>
    </source>
</evidence>
<name>A0A8C8WCF3_PANLE</name>
<dbReference type="GO" id="GO:0005886">
    <property type="term" value="C:plasma membrane"/>
    <property type="evidence" value="ECO:0007669"/>
    <property type="project" value="UniProtKB-SubCell"/>
</dbReference>
<dbReference type="GO" id="GO:0008017">
    <property type="term" value="F:microtubule binding"/>
    <property type="evidence" value="ECO:0007669"/>
    <property type="project" value="Ensembl"/>
</dbReference>
<dbReference type="PANTHER" id="PTHR15506">
    <property type="entry name" value="DOPPEL PRION"/>
    <property type="match status" value="1"/>
</dbReference>
<dbReference type="GO" id="GO:1990535">
    <property type="term" value="P:neuron projection maintenance"/>
    <property type="evidence" value="ECO:0007669"/>
    <property type="project" value="Ensembl"/>
</dbReference>
<dbReference type="SMART" id="SM00157">
    <property type="entry name" value="PRP"/>
    <property type="match status" value="1"/>
</dbReference>
<evidence type="ECO:0000256" key="5">
    <source>
        <dbReference type="ARBA" id="ARBA00022622"/>
    </source>
</evidence>
<comment type="subcellular location">
    <subcellularLocation>
        <location evidence="2">Cell membrane</location>
        <topology evidence="2">Lipid-anchor</topology>
        <topology evidence="2">GPI-anchor</topology>
    </subcellularLocation>
    <subcellularLocation>
        <location evidence="1">Golgi apparatus</location>
    </subcellularLocation>
</comment>
<keyword evidence="16" id="KW-0325">Glycoprotein</keyword>
<gene>
    <name evidence="22" type="primary">PRNP</name>
</gene>
<evidence type="ECO:0000256" key="8">
    <source>
        <dbReference type="ARBA" id="ARBA00022729"/>
    </source>
</evidence>
<dbReference type="GO" id="GO:1905664">
    <property type="term" value="P:regulation of calcium ion import across plasma membrane"/>
    <property type="evidence" value="ECO:0007669"/>
    <property type="project" value="Ensembl"/>
</dbReference>
<feature type="region of interest" description="Disordered" evidence="19">
    <location>
        <begin position="82"/>
        <end position="101"/>
    </location>
</feature>
<dbReference type="GO" id="GO:0090314">
    <property type="term" value="P:positive regulation of protein targeting to membrane"/>
    <property type="evidence" value="ECO:0007669"/>
    <property type="project" value="Ensembl"/>
</dbReference>
<feature type="chain" id="PRO_5034615961" description="Major prion protein" evidence="20">
    <location>
        <begin position="20"/>
        <end position="241"/>
    </location>
</feature>
<dbReference type="Pfam" id="PF00377">
    <property type="entry name" value="Prion"/>
    <property type="match status" value="1"/>
</dbReference>
<dbReference type="GO" id="GO:0000122">
    <property type="term" value="P:negative regulation of transcription by RNA polymerase II"/>
    <property type="evidence" value="ECO:0007669"/>
    <property type="project" value="Ensembl"/>
</dbReference>
<keyword evidence="6 18" id="KW-0640">Prion</keyword>
<dbReference type="GO" id="GO:0044877">
    <property type="term" value="F:protein-containing complex binding"/>
    <property type="evidence" value="ECO:0007669"/>
    <property type="project" value="Ensembl"/>
</dbReference>
<dbReference type="GO" id="GO:0140693">
    <property type="term" value="F:molecular condensate scaffold activity"/>
    <property type="evidence" value="ECO:0007669"/>
    <property type="project" value="Ensembl"/>
</dbReference>
<dbReference type="GO" id="GO:0005794">
    <property type="term" value="C:Golgi apparatus"/>
    <property type="evidence" value="ECO:0007669"/>
    <property type="project" value="UniProtKB-SubCell"/>
</dbReference>
<dbReference type="GO" id="GO:0005829">
    <property type="term" value="C:cytosol"/>
    <property type="evidence" value="ECO:0007669"/>
    <property type="project" value="Ensembl"/>
</dbReference>
<keyword evidence="14 18" id="KW-0472">Membrane</keyword>
<dbReference type="GO" id="GO:0043525">
    <property type="term" value="P:positive regulation of neuron apoptotic process"/>
    <property type="evidence" value="ECO:0007669"/>
    <property type="project" value="Ensembl"/>
</dbReference>
<evidence type="ECO:0000256" key="4">
    <source>
        <dbReference type="ARBA" id="ARBA00022475"/>
    </source>
</evidence>
<keyword evidence="15" id="KW-1015">Disulfide bond</keyword>
<dbReference type="GO" id="GO:0051260">
    <property type="term" value="P:protein homooligomerization"/>
    <property type="evidence" value="ECO:0007669"/>
    <property type="project" value="InterPro"/>
</dbReference>
<dbReference type="GO" id="GO:0001540">
    <property type="term" value="F:amyloid-beta binding"/>
    <property type="evidence" value="ECO:0007669"/>
    <property type="project" value="Ensembl"/>
</dbReference>
<feature type="domain" description="Prion/Doppel protein beta-ribbon" evidence="21">
    <location>
        <begin position="107"/>
        <end position="122"/>
    </location>
</feature>
<dbReference type="GO" id="GO:0031802">
    <property type="term" value="F:type 5 metabotropic glutamate receptor binding"/>
    <property type="evidence" value="ECO:0007669"/>
    <property type="project" value="Ensembl"/>
</dbReference>
<dbReference type="GO" id="GO:0050850">
    <property type="term" value="P:positive regulation of calcium-mediated signaling"/>
    <property type="evidence" value="ECO:0007669"/>
    <property type="project" value="Ensembl"/>
</dbReference>
<dbReference type="GO" id="GO:0009986">
    <property type="term" value="C:cell surface"/>
    <property type="evidence" value="ECO:0007669"/>
    <property type="project" value="Ensembl"/>
</dbReference>
<reference evidence="22" key="3">
    <citation type="submission" date="2025-09" db="UniProtKB">
        <authorList>
            <consortium name="Ensembl"/>
        </authorList>
    </citation>
    <scope>IDENTIFICATION</scope>
</reference>
<evidence type="ECO:0000313" key="23">
    <source>
        <dbReference type="Proteomes" id="UP000694399"/>
    </source>
</evidence>
<keyword evidence="17" id="KW-0449">Lipoprotein</keyword>
<dbReference type="GO" id="GO:0046007">
    <property type="term" value="P:negative regulation of activated T cell proliferation"/>
    <property type="evidence" value="ECO:0007669"/>
    <property type="project" value="Ensembl"/>
</dbReference>
<dbReference type="GO" id="GO:0045121">
    <property type="term" value="C:membrane raft"/>
    <property type="evidence" value="ECO:0007669"/>
    <property type="project" value="Ensembl"/>
</dbReference>